<keyword evidence="2" id="KW-1185">Reference proteome</keyword>
<accession>A0ABP9UL53</accession>
<dbReference type="RefSeq" id="WP_353565579.1">
    <property type="nucleotide sequence ID" value="NZ_BAABRI010000003.1"/>
</dbReference>
<sequence>MSTFLRAADRWAILPKGSVIFCPDKWAAKVGRSAGGEPLAWPAFLAANRAWVSTYEVSPEQVRGEKPIPDSARREFARADRVVVATLRGHPVTLLPARP</sequence>
<name>A0ABP9UL53_9BACT</name>
<comment type="caution">
    <text evidence="1">The sequence shown here is derived from an EMBL/GenBank/DDBJ whole genome shotgun (WGS) entry which is preliminary data.</text>
</comment>
<organism evidence="1 2">
    <name type="scientific">Haloferula sargassicola</name>
    <dbReference type="NCBI Taxonomy" id="490096"/>
    <lineage>
        <taxon>Bacteria</taxon>
        <taxon>Pseudomonadati</taxon>
        <taxon>Verrucomicrobiota</taxon>
        <taxon>Verrucomicrobiia</taxon>
        <taxon>Verrucomicrobiales</taxon>
        <taxon>Verrucomicrobiaceae</taxon>
        <taxon>Haloferula</taxon>
    </lineage>
</organism>
<gene>
    <name evidence="1" type="ORF">Hsar01_00636</name>
</gene>
<protein>
    <recommendedName>
        <fullName evidence="3">DUF5678 domain-containing protein</fullName>
    </recommendedName>
</protein>
<proteinExistence type="predicted"/>
<evidence type="ECO:0000313" key="2">
    <source>
        <dbReference type="Proteomes" id="UP001476282"/>
    </source>
</evidence>
<dbReference type="Proteomes" id="UP001476282">
    <property type="component" value="Unassembled WGS sequence"/>
</dbReference>
<evidence type="ECO:0008006" key="3">
    <source>
        <dbReference type="Google" id="ProtNLM"/>
    </source>
</evidence>
<dbReference type="EMBL" id="BAABRI010000003">
    <property type="protein sequence ID" value="GAA5481427.1"/>
    <property type="molecule type" value="Genomic_DNA"/>
</dbReference>
<evidence type="ECO:0000313" key="1">
    <source>
        <dbReference type="EMBL" id="GAA5481427.1"/>
    </source>
</evidence>
<reference evidence="1 2" key="1">
    <citation type="submission" date="2024-02" db="EMBL/GenBank/DDBJ databases">
        <title>Haloferula sargassicola NBRC 104335.</title>
        <authorList>
            <person name="Ichikawa N."/>
            <person name="Katano-Makiyama Y."/>
            <person name="Hidaka K."/>
        </authorList>
    </citation>
    <scope>NUCLEOTIDE SEQUENCE [LARGE SCALE GENOMIC DNA]</scope>
    <source>
        <strain evidence="1 2">NBRC 104335</strain>
    </source>
</reference>